<reference evidence="1" key="1">
    <citation type="journal article" date="2019" name="Sci. Rep.">
        <title>Draft genome of Tanacetum cinerariifolium, the natural source of mosquito coil.</title>
        <authorList>
            <person name="Yamashiro T."/>
            <person name="Shiraishi A."/>
            <person name="Satake H."/>
            <person name="Nakayama K."/>
        </authorList>
    </citation>
    <scope>NUCLEOTIDE SEQUENCE</scope>
</reference>
<feature type="non-terminal residue" evidence="1">
    <location>
        <position position="1"/>
    </location>
</feature>
<evidence type="ECO:0000313" key="1">
    <source>
        <dbReference type="EMBL" id="GEY66955.1"/>
    </source>
</evidence>
<comment type="caution">
    <text evidence="1">The sequence shown here is derived from an EMBL/GenBank/DDBJ whole genome shotgun (WGS) entry which is preliminary data.</text>
</comment>
<organism evidence="1">
    <name type="scientific">Tanacetum cinerariifolium</name>
    <name type="common">Dalmatian daisy</name>
    <name type="synonym">Chrysanthemum cinerariifolium</name>
    <dbReference type="NCBI Taxonomy" id="118510"/>
    <lineage>
        <taxon>Eukaryota</taxon>
        <taxon>Viridiplantae</taxon>
        <taxon>Streptophyta</taxon>
        <taxon>Embryophyta</taxon>
        <taxon>Tracheophyta</taxon>
        <taxon>Spermatophyta</taxon>
        <taxon>Magnoliopsida</taxon>
        <taxon>eudicotyledons</taxon>
        <taxon>Gunneridae</taxon>
        <taxon>Pentapetalae</taxon>
        <taxon>asterids</taxon>
        <taxon>campanulids</taxon>
        <taxon>Asterales</taxon>
        <taxon>Asteraceae</taxon>
        <taxon>Asteroideae</taxon>
        <taxon>Anthemideae</taxon>
        <taxon>Anthemidinae</taxon>
        <taxon>Tanacetum</taxon>
    </lineage>
</organism>
<protein>
    <submittedName>
        <fullName evidence="1">Uncharacterized protein</fullName>
    </submittedName>
</protein>
<gene>
    <name evidence="1" type="ORF">Tci_438929</name>
</gene>
<accession>A0A699HVQ8</accession>
<dbReference type="AlphaFoldDB" id="A0A699HVQ8"/>
<sequence>AQEDASKQGEKIEAIDADEDITLVDVRRIKRKYQSLKKKPVSIAQARKNVIIYLKNMVGYKMEHFRVMTYDKVRPIFKRECKKVQTLFKPDKDVEEPKKKRVAEETLLQESFKKVKVFEFSSFGSTQEIPSNDPKEIKTLLQESFKKLKVFEFSGFGSTQEIPSNDPKEISSRTYWKIIKVGGITEAYQSFKDMFKGFDREDLASLWNLVKEKFSSTVTRVDKEKALWVELKRLFEPDADDVLWKL</sequence>
<dbReference type="EMBL" id="BKCJ010198650">
    <property type="protein sequence ID" value="GEY66955.1"/>
    <property type="molecule type" value="Genomic_DNA"/>
</dbReference>
<name>A0A699HVQ8_TANCI</name>
<proteinExistence type="predicted"/>